<dbReference type="EMBL" id="UAWL01000004">
    <property type="protein sequence ID" value="SQB97294.1"/>
    <property type="molecule type" value="Genomic_DNA"/>
</dbReference>
<accession>A0A2X3BBZ5</accession>
<proteinExistence type="predicted"/>
<evidence type="ECO:0000313" key="1">
    <source>
        <dbReference type="EMBL" id="SQB97294.1"/>
    </source>
</evidence>
<dbReference type="Proteomes" id="UP000250166">
    <property type="component" value="Unassembled WGS sequence"/>
</dbReference>
<protein>
    <submittedName>
        <fullName evidence="1">Putative amino-acid transporter periplasmic solute-binding protein</fullName>
    </submittedName>
</protein>
<organism evidence="1 2">
    <name type="scientific">Helicobacter fennelliae</name>
    <dbReference type="NCBI Taxonomy" id="215"/>
    <lineage>
        <taxon>Bacteria</taxon>
        <taxon>Pseudomonadati</taxon>
        <taxon>Campylobacterota</taxon>
        <taxon>Epsilonproteobacteria</taxon>
        <taxon>Campylobacterales</taxon>
        <taxon>Helicobacteraceae</taxon>
        <taxon>Helicobacter</taxon>
    </lineage>
</organism>
<name>A0A2X3BBZ5_9HELI</name>
<dbReference type="Gene3D" id="3.40.190.10">
    <property type="entry name" value="Periplasmic binding protein-like II"/>
    <property type="match status" value="2"/>
</dbReference>
<dbReference type="SUPFAM" id="SSF53850">
    <property type="entry name" value="Periplasmic binding protein-like II"/>
    <property type="match status" value="1"/>
</dbReference>
<reference evidence="1 2" key="1">
    <citation type="submission" date="2018-06" db="EMBL/GenBank/DDBJ databases">
        <authorList>
            <consortium name="Pathogen Informatics"/>
            <person name="Doyle S."/>
        </authorList>
    </citation>
    <scope>NUCLEOTIDE SEQUENCE [LARGE SCALE GENOMIC DNA]</scope>
    <source>
        <strain evidence="1 2">NCTC13102</strain>
    </source>
</reference>
<evidence type="ECO:0000313" key="2">
    <source>
        <dbReference type="Proteomes" id="UP000250166"/>
    </source>
</evidence>
<dbReference type="AlphaFoldDB" id="A0A2X3BBZ5"/>
<gene>
    <name evidence="1" type="ORF">NCTC13102_00023</name>
</gene>
<sequence length="100" mass="11524">MQECLDKLQKDRNINVAILNATAFAWVRQNPQFKISIPILGDDYMIAPAVKKGDKALLKWINQEMDTLQKDGFFIQIYEASLQPFYGKELGAENLLYNQE</sequence>